<dbReference type="GO" id="GO:0005634">
    <property type="term" value="C:nucleus"/>
    <property type="evidence" value="ECO:0007669"/>
    <property type="project" value="UniProtKB-SubCell"/>
</dbReference>
<proteinExistence type="inferred from homology"/>
<dbReference type="Gene3D" id="2.60.40.10">
    <property type="entry name" value="Immunoglobulins"/>
    <property type="match status" value="1"/>
</dbReference>
<dbReference type="PROSITE" id="PS50088">
    <property type="entry name" value="ANK_REPEAT"/>
    <property type="match status" value="2"/>
</dbReference>
<dbReference type="SUPFAM" id="SSF52540">
    <property type="entry name" value="P-loop containing nucleoside triphosphate hydrolases"/>
    <property type="match status" value="1"/>
</dbReference>
<gene>
    <name evidence="19" type="ORF">DCAF_LOCUS3956</name>
</gene>
<dbReference type="SUPFAM" id="SSF81296">
    <property type="entry name" value="E set domains"/>
    <property type="match status" value="1"/>
</dbReference>
<dbReference type="FunFam" id="1.20.5.190:FF:000003">
    <property type="entry name" value="Calmodulin-binding transcription activator 2"/>
    <property type="match status" value="1"/>
</dbReference>
<keyword evidence="7" id="KW-0805">Transcription regulation</keyword>
<dbReference type="InterPro" id="IPR029063">
    <property type="entry name" value="SAM-dependent_MTases_sf"/>
</dbReference>
<dbReference type="InterPro" id="IPR036770">
    <property type="entry name" value="Ankyrin_rpt-contain_sf"/>
</dbReference>
<dbReference type="Gene3D" id="3.40.50.150">
    <property type="entry name" value="Vaccinia Virus protein VP39"/>
    <property type="match status" value="1"/>
</dbReference>
<dbReference type="GO" id="GO:0005516">
    <property type="term" value="F:calmodulin binding"/>
    <property type="evidence" value="ECO:0007669"/>
    <property type="project" value="UniProtKB-KW"/>
</dbReference>
<evidence type="ECO:0000256" key="16">
    <source>
        <dbReference type="SAM" id="MobiDB-lite"/>
    </source>
</evidence>
<keyword evidence="17" id="KW-1133">Transmembrane helix</keyword>
<keyword evidence="11" id="KW-0238">DNA-binding</keyword>
<dbReference type="InterPro" id="IPR002110">
    <property type="entry name" value="Ankyrin_rpt"/>
</dbReference>
<dbReference type="GO" id="GO:0008757">
    <property type="term" value="F:S-adenosylmethionine-dependent methyltransferase activity"/>
    <property type="evidence" value="ECO:0007669"/>
    <property type="project" value="InterPro"/>
</dbReference>
<keyword evidence="8" id="KW-0346">Stress response</keyword>
<dbReference type="EMBL" id="CAWUPB010000851">
    <property type="protein sequence ID" value="CAK7326257.1"/>
    <property type="molecule type" value="Genomic_DNA"/>
</dbReference>
<dbReference type="CDD" id="cd00102">
    <property type="entry name" value="IPT"/>
    <property type="match status" value="1"/>
</dbReference>
<reference evidence="19 20" key="1">
    <citation type="submission" date="2024-01" db="EMBL/GenBank/DDBJ databases">
        <authorList>
            <person name="Waweru B."/>
        </authorList>
    </citation>
    <scope>NUCLEOTIDE SEQUENCE [LARGE SCALE GENOMIC DNA]</scope>
</reference>
<evidence type="ECO:0000256" key="6">
    <source>
        <dbReference type="ARBA" id="ARBA00022860"/>
    </source>
</evidence>
<dbReference type="Pfam" id="PF00612">
    <property type="entry name" value="IQ"/>
    <property type="match status" value="2"/>
</dbReference>
<dbReference type="CDD" id="cd02440">
    <property type="entry name" value="AdoMet_MTases"/>
    <property type="match status" value="1"/>
</dbReference>
<evidence type="ECO:0000256" key="1">
    <source>
        <dbReference type="ARBA" id="ARBA00004123"/>
    </source>
</evidence>
<evidence type="ECO:0000256" key="10">
    <source>
        <dbReference type="ARBA" id="ARBA00023054"/>
    </source>
</evidence>
<evidence type="ECO:0000256" key="13">
    <source>
        <dbReference type="ARBA" id="ARBA00023163"/>
    </source>
</evidence>
<dbReference type="InterPro" id="IPR013783">
    <property type="entry name" value="Ig-like_fold"/>
</dbReference>
<dbReference type="PROSITE" id="PS50096">
    <property type="entry name" value="IQ"/>
    <property type="match status" value="2"/>
</dbReference>
<keyword evidence="20" id="KW-1185">Reference proteome</keyword>
<evidence type="ECO:0000256" key="5">
    <source>
        <dbReference type="ARBA" id="ARBA00022837"/>
    </source>
</evidence>
<dbReference type="SMART" id="SM00015">
    <property type="entry name" value="IQ"/>
    <property type="match status" value="3"/>
</dbReference>
<dbReference type="GO" id="GO:0003690">
    <property type="term" value="F:double-stranded DNA binding"/>
    <property type="evidence" value="ECO:0007669"/>
    <property type="project" value="TreeGrafter"/>
</dbReference>
<organism evidence="19 20">
    <name type="scientific">Dovyalis caffra</name>
    <dbReference type="NCBI Taxonomy" id="77055"/>
    <lineage>
        <taxon>Eukaryota</taxon>
        <taxon>Viridiplantae</taxon>
        <taxon>Streptophyta</taxon>
        <taxon>Embryophyta</taxon>
        <taxon>Tracheophyta</taxon>
        <taxon>Spermatophyta</taxon>
        <taxon>Magnoliopsida</taxon>
        <taxon>eudicotyledons</taxon>
        <taxon>Gunneridae</taxon>
        <taxon>Pentapetalae</taxon>
        <taxon>rosids</taxon>
        <taxon>fabids</taxon>
        <taxon>Malpighiales</taxon>
        <taxon>Salicaceae</taxon>
        <taxon>Flacourtieae</taxon>
        <taxon>Dovyalis</taxon>
    </lineage>
</organism>
<dbReference type="Pfam" id="PF12796">
    <property type="entry name" value="Ank_2"/>
    <property type="match status" value="1"/>
</dbReference>
<comment type="subcellular location">
    <subcellularLocation>
        <location evidence="1">Nucleus</location>
    </subcellularLocation>
</comment>
<dbReference type="InterPro" id="IPR005559">
    <property type="entry name" value="CG-1_dom"/>
</dbReference>
<feature type="region of interest" description="Disordered" evidence="16">
    <location>
        <begin position="441"/>
        <end position="462"/>
    </location>
</feature>
<dbReference type="CDD" id="cd23767">
    <property type="entry name" value="IQCD"/>
    <property type="match status" value="1"/>
</dbReference>
<dbReference type="Gene3D" id="1.20.5.190">
    <property type="match status" value="1"/>
</dbReference>
<evidence type="ECO:0000256" key="9">
    <source>
        <dbReference type="ARBA" id="ARBA00023043"/>
    </source>
</evidence>
<dbReference type="GO" id="GO:0006357">
    <property type="term" value="P:regulation of transcription by RNA polymerase II"/>
    <property type="evidence" value="ECO:0007669"/>
    <property type="project" value="TreeGrafter"/>
</dbReference>
<dbReference type="GO" id="GO:0003712">
    <property type="term" value="F:transcription coregulator activity"/>
    <property type="evidence" value="ECO:0007669"/>
    <property type="project" value="TreeGrafter"/>
</dbReference>
<dbReference type="Proteomes" id="UP001314170">
    <property type="component" value="Unassembled WGS sequence"/>
</dbReference>
<sequence>MGASTQAYGDPWYWDNRYSSESGPFDWYQKYSSLAPLINLYISRHVHPRILVVGCGNSAFSEGMVSDGYEDVVNIDISSVVIEAMQKKYSNHPQLKYIGMDVRDMSDFQSDSFDAVIDKGTLDSILCGNESRKNAAKMLKEVWRVLKDNGVYILVTYGAPVYRLQTLRDSCSWRIKLHVIEKLLLDEGSEHPIRELTNPVPLDENGSSVEAVLGKNPDVHYIYVCTKDPGSLPLRRHVSDRKRAACDGLKRITGPLDDDCLLQQREAVVIVIVVVVVVVVVVVIRHILDHSLNIEQILEEAKHRWLRPTEILQILRNYQKFKLTAEPPARPAAGSMFLFDRKALRYFRKDGHRWRKKKDGKTVREAHEKLKAGSVDVLHCYYAHGEDNENFQRRCYWMLDGQLEHIVFVHYREVKEGYKSGVSRLLEDSGTRVENLQPSPATSFAQAASPASTAQTSYASSPNKIDWNGKTLSSEFEDVDSRNGPGTSSLTQFIQGSISHNSSFLAPGVDVFNVLSRNPPGSWFAEAKFDHGTKSSPLPEIHSSDQSVFIVPGQKLFVEKPGGAEFLTHKLTDATLEGDTVPDTVVSANGLITDITAAPQKVIQELDFNLISPQFLNRSGTQTMAASTAKVENKVNNRVANNIESGELKKLDSFGRWMDKEIGGDCDDSLMASDSGNYWNTLGAENEDKEVSSLLNHMQLEIDSLGPSLSQDQLFSIRDFSPDWAYSGVDTKVLIIGTFLGSKKFTSETKWGCMFGEIEVSAEVLNDYVIRCQVPQHAPGRVPFYVTCRNRLSCSEVREFEYRENPYGVASLSAKSAQQEEMLFQMRLAKLLYLGPVMKLSNCSIDDCERCQLRSTLYSLRNDSKKDLGKVKDNGMVAVGDSIDFRDKLIQSLLKDRLCEWLVCKVHEGGKGPNVLDEEGQGAIHLAAGLGYEWAMDLIVAAGGNPNFRDARGRTALHWASYFGREETVIALIRLDADPTAVADPTPAFPGGQSAADLASCRGHKGIAGYLAEAFLSRHLSTLNIHQNEMDSVAATIAAENATDFAAQVASLSIKGEYELLSLKGSLAAVRKSAHAAALIQAAYRASSFRQRQLAKSSDDISEVSLDLAALGSLNMVQKRGHFEDYLHSAAVKIQQKYRGWKGRKDFLKIRNRIVKIQAHVRGHQVRKQYKKVVWSVSIVEKAILRWRRKRTGLRGFRLEKTFGDVKPDTEKMDEYDFLRISRKQKFAGVDKALARVTSMVRNPEARDQYMRMVTKFENIKMGDGGCGVSQQDQSPR</sequence>
<evidence type="ECO:0000256" key="4">
    <source>
        <dbReference type="ARBA" id="ARBA00022737"/>
    </source>
</evidence>
<keyword evidence="13" id="KW-0804">Transcription</keyword>
<keyword evidence="17" id="KW-0472">Membrane</keyword>
<evidence type="ECO:0000256" key="2">
    <source>
        <dbReference type="ARBA" id="ARBA00008267"/>
    </source>
</evidence>
<evidence type="ECO:0000256" key="7">
    <source>
        <dbReference type="ARBA" id="ARBA00023015"/>
    </source>
</evidence>
<feature type="repeat" description="ANK" evidence="15">
    <location>
        <begin position="919"/>
        <end position="951"/>
    </location>
</feature>
<comment type="similarity">
    <text evidence="2">Belongs to the CAMTA family.</text>
</comment>
<dbReference type="SUPFAM" id="SSF48403">
    <property type="entry name" value="Ankyrin repeat"/>
    <property type="match status" value="1"/>
</dbReference>
<dbReference type="PROSITE" id="PS51437">
    <property type="entry name" value="CG_1"/>
    <property type="match status" value="1"/>
</dbReference>
<keyword evidence="12" id="KW-0010">Activator</keyword>
<keyword evidence="6" id="KW-0112">Calmodulin-binding</keyword>
<protein>
    <recommendedName>
        <fullName evidence="18">CG-1 domain-containing protein</fullName>
    </recommendedName>
</protein>
<dbReference type="PROSITE" id="PS50297">
    <property type="entry name" value="ANK_REP_REGION"/>
    <property type="match status" value="1"/>
</dbReference>
<dbReference type="Pfam" id="PF01833">
    <property type="entry name" value="TIG"/>
    <property type="match status" value="1"/>
</dbReference>
<accession>A0AAV1R064</accession>
<dbReference type="GO" id="GO:0009409">
    <property type="term" value="P:response to cold"/>
    <property type="evidence" value="ECO:0007669"/>
    <property type="project" value="UniProtKB-ARBA"/>
</dbReference>
<evidence type="ECO:0000256" key="14">
    <source>
        <dbReference type="ARBA" id="ARBA00023242"/>
    </source>
</evidence>
<keyword evidence="3" id="KW-0597">Phosphoprotein</keyword>
<dbReference type="FunFam" id="2.60.40.10:FF:000314">
    <property type="entry name" value="Calmodulin-binding transcription activator 2"/>
    <property type="match status" value="1"/>
</dbReference>
<evidence type="ECO:0000256" key="11">
    <source>
        <dbReference type="ARBA" id="ARBA00023125"/>
    </source>
</evidence>
<dbReference type="InterPro" id="IPR000048">
    <property type="entry name" value="IQ_motif_EF-hand-BS"/>
</dbReference>
<name>A0AAV1R064_9ROSI</name>
<keyword evidence="17" id="KW-0812">Transmembrane</keyword>
<evidence type="ECO:0000256" key="17">
    <source>
        <dbReference type="SAM" id="Phobius"/>
    </source>
</evidence>
<feature type="domain" description="CG-1" evidence="18">
    <location>
        <begin position="294"/>
        <end position="420"/>
    </location>
</feature>
<keyword evidence="4" id="KW-0677">Repeat</keyword>
<dbReference type="SMART" id="SM01076">
    <property type="entry name" value="CG-1"/>
    <property type="match status" value="1"/>
</dbReference>
<dbReference type="InterPro" id="IPR013216">
    <property type="entry name" value="Methyltransf_11"/>
</dbReference>
<keyword evidence="5" id="KW-0106">Calcium</keyword>
<dbReference type="PANTHER" id="PTHR23335:SF0">
    <property type="entry name" value="CALMODULIN-BINDING TRANSCRIPTION ACTIVATOR 2-LIKE ISOFORM X1"/>
    <property type="match status" value="1"/>
</dbReference>
<evidence type="ECO:0000256" key="3">
    <source>
        <dbReference type="ARBA" id="ARBA00022553"/>
    </source>
</evidence>
<dbReference type="AlphaFoldDB" id="A0AAV1R064"/>
<evidence type="ECO:0000313" key="19">
    <source>
        <dbReference type="EMBL" id="CAK7326257.1"/>
    </source>
</evidence>
<evidence type="ECO:0000313" key="20">
    <source>
        <dbReference type="Proteomes" id="UP001314170"/>
    </source>
</evidence>
<dbReference type="FunFam" id="3.40.50.150:FF:000224">
    <property type="entry name" value="S-adenosyl-L-methionine-dependent methyltransferases superfamily protein"/>
    <property type="match status" value="1"/>
</dbReference>
<dbReference type="SUPFAM" id="SSF53335">
    <property type="entry name" value="S-adenosyl-L-methionine-dependent methyltransferases"/>
    <property type="match status" value="1"/>
</dbReference>
<feature type="repeat" description="ANK" evidence="15">
    <location>
        <begin position="952"/>
        <end position="984"/>
    </location>
</feature>
<evidence type="ECO:0000256" key="15">
    <source>
        <dbReference type="PROSITE-ProRule" id="PRU00023"/>
    </source>
</evidence>
<dbReference type="InterPro" id="IPR027417">
    <property type="entry name" value="P-loop_NTPase"/>
</dbReference>
<dbReference type="SMART" id="SM00248">
    <property type="entry name" value="ANK"/>
    <property type="match status" value="3"/>
</dbReference>
<dbReference type="Pfam" id="PF08241">
    <property type="entry name" value="Methyltransf_11"/>
    <property type="match status" value="1"/>
</dbReference>
<dbReference type="Gene3D" id="1.25.40.20">
    <property type="entry name" value="Ankyrin repeat-containing domain"/>
    <property type="match status" value="1"/>
</dbReference>
<dbReference type="InterPro" id="IPR002909">
    <property type="entry name" value="IPT_dom"/>
</dbReference>
<dbReference type="PANTHER" id="PTHR23335">
    <property type="entry name" value="CALMODULIN-BINDING TRANSCRIPTION ACTIVATOR CAMTA"/>
    <property type="match status" value="1"/>
</dbReference>
<comment type="caution">
    <text evidence="19">The sequence shown here is derived from an EMBL/GenBank/DDBJ whole genome shotgun (WGS) entry which is preliminary data.</text>
</comment>
<evidence type="ECO:0000259" key="18">
    <source>
        <dbReference type="PROSITE" id="PS51437"/>
    </source>
</evidence>
<keyword evidence="9 15" id="KW-0040">ANK repeat</keyword>
<feature type="transmembrane region" description="Helical" evidence="17">
    <location>
        <begin position="267"/>
        <end position="288"/>
    </location>
</feature>
<evidence type="ECO:0000256" key="12">
    <source>
        <dbReference type="ARBA" id="ARBA00023159"/>
    </source>
</evidence>
<dbReference type="Pfam" id="PF03859">
    <property type="entry name" value="CG-1"/>
    <property type="match status" value="1"/>
</dbReference>
<keyword evidence="14" id="KW-0539">Nucleus</keyword>
<dbReference type="InterPro" id="IPR014756">
    <property type="entry name" value="Ig_E-set"/>
</dbReference>
<evidence type="ECO:0000256" key="8">
    <source>
        <dbReference type="ARBA" id="ARBA00023016"/>
    </source>
</evidence>
<keyword evidence="10" id="KW-0175">Coiled coil</keyword>